<dbReference type="PANTHER" id="PTHR47505:SF1">
    <property type="entry name" value="DNA UTILIZATION PROTEIN YHGH"/>
    <property type="match status" value="1"/>
</dbReference>
<dbReference type="Pfam" id="PF00156">
    <property type="entry name" value="Pribosyltran"/>
    <property type="match status" value="1"/>
</dbReference>
<feature type="domain" description="Double zinc ribbon" evidence="3">
    <location>
        <begin position="5"/>
        <end position="33"/>
    </location>
</feature>
<dbReference type="InterPro" id="IPR000836">
    <property type="entry name" value="PRTase_dom"/>
</dbReference>
<accession>A0A6N3CJP5</accession>
<dbReference type="SUPFAM" id="SSF53271">
    <property type="entry name" value="PRTase-like"/>
    <property type="match status" value="1"/>
</dbReference>
<dbReference type="AlphaFoldDB" id="A0A6N3CJP5"/>
<dbReference type="InterPro" id="IPR051910">
    <property type="entry name" value="ComF/GntX_DNA_util-trans"/>
</dbReference>
<dbReference type="PANTHER" id="PTHR47505">
    <property type="entry name" value="DNA UTILIZATION PROTEIN YHGH"/>
    <property type="match status" value="1"/>
</dbReference>
<evidence type="ECO:0000313" key="4">
    <source>
        <dbReference type="EMBL" id="VYU16940.1"/>
    </source>
</evidence>
<feature type="domain" description="Phosphoribosyltransferase" evidence="2">
    <location>
        <begin position="170"/>
        <end position="213"/>
    </location>
</feature>
<dbReference type="EMBL" id="CACRUX010000052">
    <property type="protein sequence ID" value="VYU16940.1"/>
    <property type="molecule type" value="Genomic_DNA"/>
</dbReference>
<sequence>MHWSEFVFPPTCPGCGTEVWHRGEWCEACFNELYDVRHVTDLDGLALREVYVIGHYDKGLKSILGDIKFHGKKERVKWATPFLYSFMVDPVHKLSFKPDYVVPIPVSAKKRVIRGYNQVDLLFKNWASWLGWYWLDCLEKIDSTQAMFSLGRVERKANMVNAFKAMEPLVKSGQLEGKSILLVDDIFTTGATLESAAEVLKETYKVKNIVGVTLAGGH</sequence>
<dbReference type="RefSeq" id="WP_021841397.1">
    <property type="nucleotide sequence ID" value="NZ_CACRUX010000052.1"/>
</dbReference>
<evidence type="ECO:0000259" key="2">
    <source>
        <dbReference type="Pfam" id="PF00156"/>
    </source>
</evidence>
<name>A0A6N3CJP5_9FIRM</name>
<evidence type="ECO:0000259" key="3">
    <source>
        <dbReference type="Pfam" id="PF18912"/>
    </source>
</evidence>
<evidence type="ECO:0000256" key="1">
    <source>
        <dbReference type="ARBA" id="ARBA00008007"/>
    </source>
</evidence>
<dbReference type="Gene3D" id="3.40.50.2020">
    <property type="match status" value="1"/>
</dbReference>
<reference evidence="4" key="1">
    <citation type="submission" date="2019-11" db="EMBL/GenBank/DDBJ databases">
        <authorList>
            <person name="Feng L."/>
        </authorList>
    </citation>
    <scope>NUCLEOTIDE SEQUENCE</scope>
    <source>
        <strain evidence="4">VrattiLFYP33</strain>
    </source>
</reference>
<dbReference type="InterPro" id="IPR044005">
    <property type="entry name" value="DZR_2"/>
</dbReference>
<organism evidence="4">
    <name type="scientific">Veillonella ratti</name>
    <dbReference type="NCBI Taxonomy" id="103892"/>
    <lineage>
        <taxon>Bacteria</taxon>
        <taxon>Bacillati</taxon>
        <taxon>Bacillota</taxon>
        <taxon>Negativicutes</taxon>
        <taxon>Veillonellales</taxon>
        <taxon>Veillonellaceae</taxon>
        <taxon>Veillonella</taxon>
    </lineage>
</organism>
<dbReference type="InterPro" id="IPR029057">
    <property type="entry name" value="PRTase-like"/>
</dbReference>
<gene>
    <name evidence="4" type="ORF">VRLFYP33_01348</name>
</gene>
<dbReference type="Pfam" id="PF18912">
    <property type="entry name" value="DZR_2"/>
    <property type="match status" value="1"/>
</dbReference>
<dbReference type="CDD" id="cd06223">
    <property type="entry name" value="PRTases_typeI"/>
    <property type="match status" value="1"/>
</dbReference>
<protein>
    <submittedName>
        <fullName evidence="4">DNA utilization protein GntX</fullName>
    </submittedName>
</protein>
<proteinExistence type="inferred from homology"/>
<comment type="similarity">
    <text evidence="1">Belongs to the ComF/GntX family.</text>
</comment>